<comment type="similarity">
    <text evidence="2">Belongs to the hcp beta-lactamase family.</text>
</comment>
<dbReference type="PANTHER" id="PTHR13891">
    <property type="entry name" value="CYTOCHROME C OXIDASE ASSEMBLY FACTOR 7"/>
    <property type="match status" value="1"/>
</dbReference>
<organism evidence="9">
    <name type="scientific">uncultured Sulfurovum sp</name>
    <dbReference type="NCBI Taxonomy" id="269237"/>
    <lineage>
        <taxon>Bacteria</taxon>
        <taxon>Pseudomonadati</taxon>
        <taxon>Campylobacterota</taxon>
        <taxon>Epsilonproteobacteria</taxon>
        <taxon>Campylobacterales</taxon>
        <taxon>Sulfurovaceae</taxon>
        <taxon>Sulfurovum</taxon>
        <taxon>environmental samples</taxon>
    </lineage>
</organism>
<evidence type="ECO:0000256" key="1">
    <source>
        <dbReference type="ARBA" id="ARBA00001526"/>
    </source>
</evidence>
<dbReference type="SMART" id="SM00671">
    <property type="entry name" value="SEL1"/>
    <property type="match status" value="3"/>
</dbReference>
<keyword evidence="5" id="KW-0378">Hydrolase</keyword>
<evidence type="ECO:0000256" key="2">
    <source>
        <dbReference type="ARBA" id="ARBA00008486"/>
    </source>
</evidence>
<evidence type="ECO:0000256" key="6">
    <source>
        <dbReference type="ARBA" id="ARBA00022803"/>
    </source>
</evidence>
<protein>
    <recommendedName>
        <fullName evidence="3">beta-lactamase</fullName>
        <ecNumber evidence="3">3.5.2.6</ecNumber>
    </recommendedName>
</protein>
<evidence type="ECO:0000256" key="7">
    <source>
        <dbReference type="ARBA" id="ARBA00023157"/>
    </source>
</evidence>
<dbReference type="EC" id="3.5.2.6" evidence="3"/>
<dbReference type="Pfam" id="PF08238">
    <property type="entry name" value="Sel1"/>
    <property type="match status" value="2"/>
</dbReference>
<evidence type="ECO:0000256" key="3">
    <source>
        <dbReference type="ARBA" id="ARBA00012865"/>
    </source>
</evidence>
<evidence type="ECO:0000256" key="5">
    <source>
        <dbReference type="ARBA" id="ARBA00022801"/>
    </source>
</evidence>
<keyword evidence="8" id="KW-0046">Antibiotic resistance</keyword>
<name>A0A6S6SW87_9BACT</name>
<proteinExistence type="inferred from homology"/>
<evidence type="ECO:0000256" key="4">
    <source>
        <dbReference type="ARBA" id="ARBA00022737"/>
    </source>
</evidence>
<keyword evidence="6" id="KW-0802">TPR repeat</keyword>
<reference evidence="9" key="1">
    <citation type="submission" date="2020-01" db="EMBL/GenBank/DDBJ databases">
        <authorList>
            <person name="Meier V. D."/>
            <person name="Meier V D."/>
        </authorList>
    </citation>
    <scope>NUCLEOTIDE SEQUENCE</scope>
    <source>
        <strain evidence="9">HLG_WM_MAG_01</strain>
    </source>
</reference>
<dbReference type="SUPFAM" id="SSF81901">
    <property type="entry name" value="HCP-like"/>
    <property type="match status" value="1"/>
</dbReference>
<comment type="catalytic activity">
    <reaction evidence="1">
        <text>a beta-lactam + H2O = a substituted beta-amino acid</text>
        <dbReference type="Rhea" id="RHEA:20401"/>
        <dbReference type="ChEBI" id="CHEBI:15377"/>
        <dbReference type="ChEBI" id="CHEBI:35627"/>
        <dbReference type="ChEBI" id="CHEBI:140347"/>
        <dbReference type="EC" id="3.5.2.6"/>
    </reaction>
</comment>
<dbReference type="GO" id="GO:0046677">
    <property type="term" value="P:response to antibiotic"/>
    <property type="evidence" value="ECO:0007669"/>
    <property type="project" value="UniProtKB-KW"/>
</dbReference>
<dbReference type="InterPro" id="IPR011990">
    <property type="entry name" value="TPR-like_helical_dom_sf"/>
</dbReference>
<dbReference type="InterPro" id="IPR006597">
    <property type="entry name" value="Sel1-like"/>
</dbReference>
<accession>A0A6S6SW87</accession>
<dbReference type="GO" id="GO:0008800">
    <property type="term" value="F:beta-lactamase activity"/>
    <property type="evidence" value="ECO:0007669"/>
    <property type="project" value="UniProtKB-EC"/>
</dbReference>
<dbReference type="PANTHER" id="PTHR13891:SF1">
    <property type="entry name" value="CYTOCHROME C OXIDASE ASSEMBLY FACTOR 7"/>
    <property type="match status" value="1"/>
</dbReference>
<keyword evidence="7" id="KW-1015">Disulfide bond</keyword>
<dbReference type="EMBL" id="CACVAS010000058">
    <property type="protein sequence ID" value="CAA6811321.1"/>
    <property type="molecule type" value="Genomic_DNA"/>
</dbReference>
<evidence type="ECO:0000256" key="8">
    <source>
        <dbReference type="ARBA" id="ARBA00023251"/>
    </source>
</evidence>
<gene>
    <name evidence="9" type="ORF">HELGO_WM160</name>
</gene>
<dbReference type="AlphaFoldDB" id="A0A6S6SW87"/>
<dbReference type="InterPro" id="IPR040239">
    <property type="entry name" value="HcpB-like"/>
</dbReference>
<dbReference type="Gene3D" id="1.25.40.10">
    <property type="entry name" value="Tetratricopeptide repeat domain"/>
    <property type="match status" value="1"/>
</dbReference>
<evidence type="ECO:0000313" key="9">
    <source>
        <dbReference type="EMBL" id="CAA6811321.1"/>
    </source>
</evidence>
<keyword evidence="4" id="KW-0677">Repeat</keyword>
<sequence>MRIDKIIVGLILTLFIAQASEQKCLEGDARACFEYALPLVTGENAKVQDIRERGLSFMRKSCILGYAKACDNMGTNYYKDKSYIAARPYLESSCERGVKSACESLAVIYRDGHDIRQDDIKARIFFEKACDLQSGDACYNVAIIYRGGFGVEKNRVKEKAFYKKGCESGLQAGCDRYIELDNEDKGIETGVWATVKSWFK</sequence>